<evidence type="ECO:0000313" key="1">
    <source>
        <dbReference type="EMBL" id="SDX78894.1"/>
    </source>
</evidence>
<sequence>MDYIQLDDFKASDLTVEEGSKVNGYTSLTTTPKVVNQSYLKEQISTIDQIVADKYYDTWNVIVDEIGKNFVGMAKINSQFSGDARNRKSFLLSATRYMGMSAAELDTQKKQLESLNDGQSRQITLSGLSMDSTGYVYAAVNSMEMVISESVLPYVDEEMLGIASKVDQQDTTALKVINGDHIYGAFVVPKETEIQGEKSMLKLKQQNIGTTGNEKNAAYYKLLVKRVDLLREYPEITLEKEGKSYKVYLVDEVTSGENKIAIVMLKDYVNVFANDNIITTDINVQGYEAYTVPRSAITEKEGKTYLTTMERGYFAEPVEVTVARYDGGKAIMPVDDNAALSVGISYKVYP</sequence>
<dbReference type="RefSeq" id="WP_242873526.1">
    <property type="nucleotide sequence ID" value="NZ_FNOU01000007.1"/>
</dbReference>
<keyword evidence="2" id="KW-1185">Reference proteome</keyword>
<dbReference type="AlphaFoldDB" id="A0A1H3ELQ8"/>
<name>A0A1H3ELQ8_EUBBA</name>
<dbReference type="EMBL" id="FNOU01000007">
    <property type="protein sequence ID" value="SDX78894.1"/>
    <property type="molecule type" value="Genomic_DNA"/>
</dbReference>
<organism evidence="1 2">
    <name type="scientific">Eubacterium barkeri</name>
    <name type="common">Clostridium barkeri</name>
    <dbReference type="NCBI Taxonomy" id="1528"/>
    <lineage>
        <taxon>Bacteria</taxon>
        <taxon>Bacillati</taxon>
        <taxon>Bacillota</taxon>
        <taxon>Clostridia</taxon>
        <taxon>Eubacteriales</taxon>
        <taxon>Eubacteriaceae</taxon>
        <taxon>Eubacterium</taxon>
    </lineage>
</organism>
<dbReference type="Proteomes" id="UP000199652">
    <property type="component" value="Unassembled WGS sequence"/>
</dbReference>
<proteinExistence type="predicted"/>
<protein>
    <submittedName>
        <fullName evidence="1">Uncharacterized protein</fullName>
    </submittedName>
</protein>
<accession>A0A1H3ELQ8</accession>
<evidence type="ECO:0000313" key="2">
    <source>
        <dbReference type="Proteomes" id="UP000199652"/>
    </source>
</evidence>
<reference evidence="2" key="1">
    <citation type="submission" date="2016-10" db="EMBL/GenBank/DDBJ databases">
        <authorList>
            <person name="Varghese N."/>
            <person name="Submissions S."/>
        </authorList>
    </citation>
    <scope>NUCLEOTIDE SEQUENCE [LARGE SCALE GENOMIC DNA]</scope>
    <source>
        <strain evidence="2">VPI 5359</strain>
    </source>
</reference>
<gene>
    <name evidence="1" type="ORF">SAMN04488579_10794</name>
</gene>
<dbReference type="STRING" id="1528.SAMN04488579_10794"/>